<feature type="compositionally biased region" description="Basic and acidic residues" evidence="1">
    <location>
        <begin position="614"/>
        <end position="623"/>
    </location>
</feature>
<name>A0A0F7PC61_9EURY</name>
<dbReference type="Pfam" id="PF13751">
    <property type="entry name" value="DDE_Tnp_1_6"/>
    <property type="match status" value="1"/>
</dbReference>
<dbReference type="GeneID" id="25160391"/>
<dbReference type="Proteomes" id="UP000069906">
    <property type="component" value="Plasmid pHSR2-01"/>
</dbReference>
<evidence type="ECO:0000313" key="4">
    <source>
        <dbReference type="EMBL" id="AKH98711.1"/>
    </source>
</evidence>
<accession>A0A0F7PC61</accession>
<dbReference type="AlphaFoldDB" id="A0A0F7PC61"/>
<dbReference type="InterPro" id="IPR008490">
    <property type="entry name" value="Transposase_InsH_N"/>
</dbReference>
<organism evidence="4 5">
    <name type="scientific">Halanaeroarchaeum sulfurireducens</name>
    <dbReference type="NCBI Taxonomy" id="1604004"/>
    <lineage>
        <taxon>Archaea</taxon>
        <taxon>Methanobacteriati</taxon>
        <taxon>Methanobacteriota</taxon>
        <taxon>Stenosarchaea group</taxon>
        <taxon>Halobacteria</taxon>
        <taxon>Halobacteriales</taxon>
        <taxon>Halobacteriaceae</taxon>
        <taxon>Halanaeroarchaeum</taxon>
    </lineage>
</organism>
<dbReference type="PANTHER" id="PTHR35604:SF2">
    <property type="entry name" value="TRANSPOSASE INSH FOR INSERTION SEQUENCE ELEMENT IS5A-RELATED"/>
    <property type="match status" value="1"/>
</dbReference>
<dbReference type="PATRIC" id="fig|1604004.4.peg.2362"/>
<dbReference type="RefSeq" id="WP_235272232.1">
    <property type="nucleotide sequence ID" value="NZ_CP008875.1"/>
</dbReference>
<evidence type="ECO:0000259" key="3">
    <source>
        <dbReference type="Pfam" id="PF13751"/>
    </source>
</evidence>
<reference evidence="4 5" key="1">
    <citation type="submission" date="2014-06" db="EMBL/GenBank/DDBJ databases">
        <title>Secret life of haloarchaea: discovery of obligatory anaerobic haloarchaea growing by dissimilatory sulfur reduction.</title>
        <authorList>
            <person name="Sorokin D.Y."/>
            <person name="Kublanov I.V."/>
            <person name="Gavrilov S.N."/>
            <person name="Ferrer M."/>
            <person name="Golyshin P.N."/>
            <person name="Messina E."/>
            <person name="La Cono V."/>
            <person name="Yakimov M.M."/>
        </authorList>
    </citation>
    <scope>NUCLEOTIDE SEQUENCE [LARGE SCALE GENOMIC DNA]</scope>
    <source>
        <strain evidence="4 5">HSR2</strain>
        <plasmid evidence="4 5">pHSR2-01</plasmid>
    </source>
</reference>
<geneLocation type="plasmid" evidence="4 5">
    <name>pHSR2-01</name>
</geneLocation>
<feature type="region of interest" description="Disordered" evidence="1">
    <location>
        <begin position="310"/>
        <end position="382"/>
    </location>
</feature>
<keyword evidence="4" id="KW-0614">Plasmid</keyword>
<feature type="region of interest" description="Disordered" evidence="1">
    <location>
        <begin position="603"/>
        <end position="623"/>
    </location>
</feature>
<feature type="compositionally biased region" description="Acidic residues" evidence="1">
    <location>
        <begin position="342"/>
        <end position="351"/>
    </location>
</feature>
<dbReference type="PANTHER" id="PTHR35604">
    <property type="entry name" value="TRANSPOSASE INSH FOR INSERTION SEQUENCE ELEMENT IS5A-RELATED"/>
    <property type="match status" value="1"/>
</dbReference>
<feature type="compositionally biased region" description="Acidic residues" evidence="1">
    <location>
        <begin position="310"/>
        <end position="321"/>
    </location>
</feature>
<keyword evidence="5" id="KW-1185">Reference proteome</keyword>
<sequence>MTNHNKETISGKSDTAWLSCYNHSQKLYANSDCTLGYLTTRGFGERMFQKNDSHTQEQLFSPIKELPDGPKQKLANHWSTHFYEHVFSQIDEENFDVLYHDGFSRPNKPVNELVSLEIIKHLLGLSDKELEAAYLFDFRVRNALGKETLGDNICPKTFTNFRRRLLEFEEETGRDLLQEVFEDHRDYLQDEFDIDASTQRMDSTFIEGNIKQLSRIELIAKVLHNFLRDLPDETVANLPDEIQEFADTENLELSYTLEPDEIQPTLEQLVDQGAWLLDRFKTHEQYAELESFAHLQRVLDEQCYRIAELEDDDNDEDDGDGQADAGDSPGWQPIRSGRSAEDENAQTDEDGDIKHIELKDSDEISSDSMQNPHDEDATHRRKAGKSYCGYKANVAETCDGDNPFRLITTIRVATNNTDDGTMLAEDVAELPYKTGLTDLLLDGGYTHKEVESQCASHGITQHFTGLTGQRPPEEKLSLAAAEWDGHRMQACPAGHEPFEQQYTRESGRISGRMDSTFCDGCPQTENCFVKEKQEFYSYGFYERKLKLAKRRKRMDNPENQAFLNQRAGAESLMNEVYHQDGEKTRFTGKIKVKNASIAKAIGTNLKRASRHLNSKRDGKKSAG</sequence>
<dbReference type="EMBL" id="CP008875">
    <property type="protein sequence ID" value="AKH98711.1"/>
    <property type="molecule type" value="Genomic_DNA"/>
</dbReference>
<gene>
    <name evidence="4" type="ORF">HLASF_3085</name>
</gene>
<dbReference type="KEGG" id="hsu:HLASF_3085"/>
<protein>
    <recommendedName>
        <fullName evidence="6">Transposase</fullName>
    </recommendedName>
</protein>
<dbReference type="Pfam" id="PF05598">
    <property type="entry name" value="DUF772"/>
    <property type="match status" value="1"/>
</dbReference>
<evidence type="ECO:0008006" key="6">
    <source>
        <dbReference type="Google" id="ProtNLM"/>
    </source>
</evidence>
<dbReference type="InterPro" id="IPR025668">
    <property type="entry name" value="Tnp_DDE_dom"/>
</dbReference>
<proteinExistence type="predicted"/>
<feature type="domain" description="Transposase InsH N-terminal" evidence="2">
    <location>
        <begin position="80"/>
        <end position="164"/>
    </location>
</feature>
<feature type="domain" description="Transposase DDE" evidence="3">
    <location>
        <begin position="491"/>
        <end position="607"/>
    </location>
</feature>
<evidence type="ECO:0000313" key="5">
    <source>
        <dbReference type="Proteomes" id="UP000069906"/>
    </source>
</evidence>
<evidence type="ECO:0000259" key="2">
    <source>
        <dbReference type="Pfam" id="PF05598"/>
    </source>
</evidence>
<evidence type="ECO:0000256" key="1">
    <source>
        <dbReference type="SAM" id="MobiDB-lite"/>
    </source>
</evidence>
<dbReference type="HOGENOM" id="CLU_034194_0_0_2"/>
<feature type="compositionally biased region" description="Basic and acidic residues" evidence="1">
    <location>
        <begin position="352"/>
        <end position="362"/>
    </location>
</feature>